<dbReference type="GO" id="GO:0045202">
    <property type="term" value="C:synapse"/>
    <property type="evidence" value="ECO:0007669"/>
    <property type="project" value="TreeGrafter"/>
</dbReference>
<feature type="domain" description="C-type lectin" evidence="9">
    <location>
        <begin position="54"/>
        <end position="168"/>
    </location>
</feature>
<evidence type="ECO:0008006" key="12">
    <source>
        <dbReference type="Google" id="ProtNLM"/>
    </source>
</evidence>
<dbReference type="FunFam" id="3.10.100.10:FF:000003">
    <property type="entry name" value="Versican core protein"/>
    <property type="match status" value="1"/>
</dbReference>
<reference evidence="11" key="1">
    <citation type="submission" date="2023-09" db="UniProtKB">
        <authorList>
            <consortium name="Ensembl"/>
        </authorList>
    </citation>
    <scope>IDENTIFICATION</scope>
</reference>
<name>A0A3B4EUU7_9CICH</name>
<keyword evidence="8" id="KW-0812">Transmembrane</keyword>
<dbReference type="CDD" id="cd00033">
    <property type="entry name" value="CCP"/>
    <property type="match status" value="1"/>
</dbReference>
<dbReference type="InterPro" id="IPR001304">
    <property type="entry name" value="C-type_lectin-like"/>
</dbReference>
<dbReference type="Ensembl" id="ENSPNYT00000002186.1">
    <property type="protein sequence ID" value="ENSPNYP00000002132.1"/>
    <property type="gene ID" value="ENSPNYG00000001704.1"/>
</dbReference>
<dbReference type="GO" id="GO:0002052">
    <property type="term" value="P:positive regulation of neuroblast proliferation"/>
    <property type="evidence" value="ECO:0007669"/>
    <property type="project" value="TreeGrafter"/>
</dbReference>
<keyword evidence="2" id="KW-0964">Secreted</keyword>
<accession>A0A3B4EUU7</accession>
<feature type="disulfide bond" evidence="7">
    <location>
        <begin position="203"/>
        <end position="230"/>
    </location>
</feature>
<dbReference type="PROSITE" id="PS00615">
    <property type="entry name" value="C_TYPE_LECTIN_1"/>
    <property type="match status" value="1"/>
</dbReference>
<dbReference type="Pfam" id="PF00084">
    <property type="entry name" value="Sushi"/>
    <property type="match status" value="1"/>
</dbReference>
<dbReference type="GeneTree" id="ENSGT00940000156102"/>
<comment type="subcellular location">
    <subcellularLocation>
        <location evidence="1">Secreted</location>
    </subcellularLocation>
</comment>
<evidence type="ECO:0000256" key="3">
    <source>
        <dbReference type="ARBA" id="ARBA00022729"/>
    </source>
</evidence>
<dbReference type="GO" id="GO:0007417">
    <property type="term" value="P:central nervous system development"/>
    <property type="evidence" value="ECO:0007669"/>
    <property type="project" value="TreeGrafter"/>
</dbReference>
<dbReference type="SUPFAM" id="SSF57535">
    <property type="entry name" value="Complement control module/SCR domain"/>
    <property type="match status" value="1"/>
</dbReference>
<dbReference type="Pfam" id="PF00059">
    <property type="entry name" value="Lectin_C"/>
    <property type="match status" value="1"/>
</dbReference>
<dbReference type="GO" id="GO:0005615">
    <property type="term" value="C:extracellular space"/>
    <property type="evidence" value="ECO:0007669"/>
    <property type="project" value="TreeGrafter"/>
</dbReference>
<dbReference type="GO" id="GO:0072534">
    <property type="term" value="C:perineuronal net"/>
    <property type="evidence" value="ECO:0007669"/>
    <property type="project" value="TreeGrafter"/>
</dbReference>
<dbReference type="AlphaFoldDB" id="A0A3B4EUU7"/>
<dbReference type="PANTHER" id="PTHR22804:SF40">
    <property type="entry name" value="HYALURONAN AND PROTEOGLYCAN LINK PROTEIN 3"/>
    <property type="match status" value="1"/>
</dbReference>
<feature type="transmembrane region" description="Helical" evidence="8">
    <location>
        <begin position="261"/>
        <end position="286"/>
    </location>
</feature>
<evidence type="ECO:0000256" key="7">
    <source>
        <dbReference type="PROSITE-ProRule" id="PRU00302"/>
    </source>
</evidence>
<feature type="domain" description="Sushi" evidence="10">
    <location>
        <begin position="172"/>
        <end position="232"/>
    </location>
</feature>
<evidence type="ECO:0000256" key="5">
    <source>
        <dbReference type="ARBA" id="ARBA00023157"/>
    </source>
</evidence>
<keyword evidence="8" id="KW-0472">Membrane</keyword>
<keyword evidence="8" id="KW-1133">Transmembrane helix</keyword>
<dbReference type="GO" id="GO:0010001">
    <property type="term" value="P:glial cell differentiation"/>
    <property type="evidence" value="ECO:0007669"/>
    <property type="project" value="TreeGrafter"/>
</dbReference>
<keyword evidence="6" id="KW-0325">Glycoprotein</keyword>
<dbReference type="SMART" id="SM00032">
    <property type="entry name" value="CCP"/>
    <property type="match status" value="1"/>
</dbReference>
<dbReference type="PROSITE" id="PS50923">
    <property type="entry name" value="SUSHI"/>
    <property type="match status" value="1"/>
</dbReference>
<evidence type="ECO:0000256" key="1">
    <source>
        <dbReference type="ARBA" id="ARBA00004613"/>
    </source>
</evidence>
<dbReference type="FunFam" id="2.10.70.10:FF:000003">
    <property type="entry name" value="Versican core protein"/>
    <property type="match status" value="1"/>
</dbReference>
<evidence type="ECO:0000256" key="8">
    <source>
        <dbReference type="SAM" id="Phobius"/>
    </source>
</evidence>
<dbReference type="SMART" id="SM00034">
    <property type="entry name" value="CLECT"/>
    <property type="match status" value="1"/>
</dbReference>
<evidence type="ECO:0000313" key="11">
    <source>
        <dbReference type="Ensembl" id="ENSPNYP00000002132.1"/>
    </source>
</evidence>
<evidence type="ECO:0000256" key="4">
    <source>
        <dbReference type="ARBA" id="ARBA00022737"/>
    </source>
</evidence>
<dbReference type="InterPro" id="IPR035976">
    <property type="entry name" value="Sushi/SCR/CCP_sf"/>
</dbReference>
<dbReference type="InterPro" id="IPR000436">
    <property type="entry name" value="Sushi_SCR_CCP_dom"/>
</dbReference>
<dbReference type="SUPFAM" id="SSF56436">
    <property type="entry name" value="C-type lectin-like"/>
    <property type="match status" value="1"/>
</dbReference>
<dbReference type="InterPro" id="IPR018378">
    <property type="entry name" value="C-type_lectin_CS"/>
</dbReference>
<dbReference type="PROSITE" id="PS50041">
    <property type="entry name" value="C_TYPE_LECTIN_2"/>
    <property type="match status" value="1"/>
</dbReference>
<protein>
    <recommendedName>
        <fullName evidence="12">Versican a</fullName>
    </recommendedName>
</protein>
<dbReference type="Gene3D" id="3.10.100.10">
    <property type="entry name" value="Mannose-Binding Protein A, subunit A"/>
    <property type="match status" value="1"/>
</dbReference>
<keyword evidence="3" id="KW-0732">Signal</keyword>
<sequence>CFCVLDFQELKSIPQFISCLLICCTSLSVFCIPHSLSLCLLSDTETCDYGWHKFQGHCYKYFPQRKNWDTAERECRINGAHLTSILSHEEQQYVNRLGQDYQWIGLNDKMYDNDFRWTDGCPMQYENWRPNQPDSFFSAGEDCVVMIWHEDGQWNDVPCNYHLTFTCKKGTVACSQPPVVENARSFGKTRERYEINSLVRYQCRIGFIQRHVPTIRCRGNGRWDIPKISCMNRKCTLLLSIDRHYSEKYGVPKVPKLKKKYITFSMLFIHLTFLCLHLFISCYFFAFCPSPEYLSYFLNTLAFNCPQMPIRSNPYF</sequence>
<feature type="disulfide bond" evidence="7">
    <location>
        <begin position="174"/>
        <end position="217"/>
    </location>
</feature>
<dbReference type="InterPro" id="IPR016186">
    <property type="entry name" value="C-type_lectin-like/link_sf"/>
</dbReference>
<proteinExistence type="predicted"/>
<keyword evidence="7" id="KW-0768">Sushi</keyword>
<evidence type="ECO:0000256" key="2">
    <source>
        <dbReference type="ARBA" id="ARBA00022525"/>
    </source>
</evidence>
<dbReference type="PANTHER" id="PTHR22804">
    <property type="entry name" value="AGGRECAN/VERSICAN PROTEOGLYCAN"/>
    <property type="match status" value="1"/>
</dbReference>
<organism evidence="11">
    <name type="scientific">Pundamilia nyererei</name>
    <dbReference type="NCBI Taxonomy" id="303518"/>
    <lineage>
        <taxon>Eukaryota</taxon>
        <taxon>Metazoa</taxon>
        <taxon>Chordata</taxon>
        <taxon>Craniata</taxon>
        <taxon>Vertebrata</taxon>
        <taxon>Euteleostomi</taxon>
        <taxon>Actinopterygii</taxon>
        <taxon>Neopterygii</taxon>
        <taxon>Teleostei</taxon>
        <taxon>Neoteleostei</taxon>
        <taxon>Acanthomorphata</taxon>
        <taxon>Ovalentaria</taxon>
        <taxon>Cichlomorphae</taxon>
        <taxon>Cichliformes</taxon>
        <taxon>Cichlidae</taxon>
        <taxon>African cichlids</taxon>
        <taxon>Pseudocrenilabrinae</taxon>
        <taxon>Haplochromini</taxon>
        <taxon>Pundamilia</taxon>
    </lineage>
</organism>
<dbReference type="InterPro" id="IPR050691">
    <property type="entry name" value="Hyaluronan_bind_Proteoglycan"/>
</dbReference>
<dbReference type="InterPro" id="IPR016187">
    <property type="entry name" value="CTDL_fold"/>
</dbReference>
<keyword evidence="5 7" id="KW-1015">Disulfide bond</keyword>
<dbReference type="Gene3D" id="2.10.70.10">
    <property type="entry name" value="Complement Module, domain 1"/>
    <property type="match status" value="1"/>
</dbReference>
<evidence type="ECO:0000259" key="9">
    <source>
        <dbReference type="PROSITE" id="PS50041"/>
    </source>
</evidence>
<keyword evidence="4" id="KW-0677">Repeat</keyword>
<evidence type="ECO:0000256" key="6">
    <source>
        <dbReference type="ARBA" id="ARBA00023180"/>
    </source>
</evidence>
<dbReference type="GO" id="GO:0001501">
    <property type="term" value="P:skeletal system development"/>
    <property type="evidence" value="ECO:0007669"/>
    <property type="project" value="TreeGrafter"/>
</dbReference>
<evidence type="ECO:0000259" key="10">
    <source>
        <dbReference type="PROSITE" id="PS50923"/>
    </source>
</evidence>
<dbReference type="STRING" id="303518.ENSPNYP00000002132"/>